<evidence type="ECO:0000256" key="6">
    <source>
        <dbReference type="SAM" id="MobiDB-lite"/>
    </source>
</evidence>
<keyword evidence="5 7" id="KW-0472">Membrane</keyword>
<protein>
    <recommendedName>
        <fullName evidence="8">Phosphatidic acid phosphatase type 2/haloperoxidase domain-containing protein</fullName>
    </recommendedName>
</protein>
<evidence type="ECO:0000256" key="1">
    <source>
        <dbReference type="ARBA" id="ARBA00004141"/>
    </source>
</evidence>
<organism evidence="9 10">
    <name type="scientific">Lunasporangiospora selenospora</name>
    <dbReference type="NCBI Taxonomy" id="979761"/>
    <lineage>
        <taxon>Eukaryota</taxon>
        <taxon>Fungi</taxon>
        <taxon>Fungi incertae sedis</taxon>
        <taxon>Mucoromycota</taxon>
        <taxon>Mortierellomycotina</taxon>
        <taxon>Mortierellomycetes</taxon>
        <taxon>Mortierellales</taxon>
        <taxon>Mortierellaceae</taxon>
        <taxon>Lunasporangiospora</taxon>
    </lineage>
</organism>
<reference evidence="9" key="1">
    <citation type="journal article" date="2020" name="Fungal Divers.">
        <title>Resolving the Mortierellaceae phylogeny through synthesis of multi-gene phylogenetics and phylogenomics.</title>
        <authorList>
            <person name="Vandepol N."/>
            <person name="Liber J."/>
            <person name="Desiro A."/>
            <person name="Na H."/>
            <person name="Kennedy M."/>
            <person name="Barry K."/>
            <person name="Grigoriev I.V."/>
            <person name="Miller A.N."/>
            <person name="O'Donnell K."/>
            <person name="Stajich J.E."/>
            <person name="Bonito G."/>
        </authorList>
    </citation>
    <scope>NUCLEOTIDE SEQUENCE</scope>
    <source>
        <strain evidence="9">KOD1015</strain>
    </source>
</reference>
<comment type="similarity">
    <text evidence="2">Belongs to the PA-phosphatase related phosphoesterase family.</text>
</comment>
<feature type="region of interest" description="Disordered" evidence="6">
    <location>
        <begin position="299"/>
        <end position="328"/>
    </location>
</feature>
<keyword evidence="10" id="KW-1185">Reference proteome</keyword>
<feature type="transmembrane region" description="Helical" evidence="7">
    <location>
        <begin position="12"/>
        <end position="37"/>
    </location>
</feature>
<evidence type="ECO:0000256" key="7">
    <source>
        <dbReference type="SAM" id="Phobius"/>
    </source>
</evidence>
<dbReference type="GO" id="GO:0046839">
    <property type="term" value="P:phospholipid dephosphorylation"/>
    <property type="evidence" value="ECO:0007669"/>
    <property type="project" value="TreeGrafter"/>
</dbReference>
<dbReference type="OrthoDB" id="8907274at2759"/>
<dbReference type="PANTHER" id="PTHR10165:SF35">
    <property type="entry name" value="RE23632P"/>
    <property type="match status" value="1"/>
</dbReference>
<feature type="transmembrane region" description="Helical" evidence="7">
    <location>
        <begin position="201"/>
        <end position="219"/>
    </location>
</feature>
<evidence type="ECO:0000259" key="8">
    <source>
        <dbReference type="SMART" id="SM00014"/>
    </source>
</evidence>
<evidence type="ECO:0000256" key="4">
    <source>
        <dbReference type="ARBA" id="ARBA00022989"/>
    </source>
</evidence>
<comment type="subcellular location">
    <subcellularLocation>
        <location evidence="1">Membrane</location>
        <topology evidence="1">Multi-pass membrane protein</topology>
    </subcellularLocation>
</comment>
<feature type="transmembrane region" description="Helical" evidence="7">
    <location>
        <begin position="97"/>
        <end position="115"/>
    </location>
</feature>
<evidence type="ECO:0000256" key="3">
    <source>
        <dbReference type="ARBA" id="ARBA00022692"/>
    </source>
</evidence>
<dbReference type="SUPFAM" id="SSF48317">
    <property type="entry name" value="Acid phosphatase/Vanadium-dependent haloperoxidase"/>
    <property type="match status" value="1"/>
</dbReference>
<evidence type="ECO:0000313" key="9">
    <source>
        <dbReference type="EMBL" id="KAF9577868.1"/>
    </source>
</evidence>
<comment type="caution">
    <text evidence="9">The sequence shown here is derived from an EMBL/GenBank/DDBJ whole genome shotgun (WGS) entry which is preliminary data.</text>
</comment>
<evidence type="ECO:0000256" key="5">
    <source>
        <dbReference type="ARBA" id="ARBA00023136"/>
    </source>
</evidence>
<dbReference type="GO" id="GO:0008195">
    <property type="term" value="F:phosphatidate phosphatase activity"/>
    <property type="evidence" value="ECO:0007669"/>
    <property type="project" value="TreeGrafter"/>
</dbReference>
<keyword evidence="3 7" id="KW-0812">Transmembrane</keyword>
<dbReference type="GO" id="GO:0016020">
    <property type="term" value="C:membrane"/>
    <property type="evidence" value="ECO:0007669"/>
    <property type="project" value="UniProtKB-SubCell"/>
</dbReference>
<dbReference type="InterPro" id="IPR036938">
    <property type="entry name" value="PAP2/HPO_sf"/>
</dbReference>
<accession>A0A9P6KAK6</accession>
<dbReference type="Proteomes" id="UP000780801">
    <property type="component" value="Unassembled WGS sequence"/>
</dbReference>
<proteinExistence type="inferred from homology"/>
<name>A0A9P6KAK6_9FUNG</name>
<feature type="domain" description="Phosphatidic acid phosphatase type 2/haloperoxidase" evidence="8">
    <location>
        <begin position="96"/>
        <end position="246"/>
    </location>
</feature>
<dbReference type="Gene3D" id="1.20.144.10">
    <property type="entry name" value="Phosphatidic acid phosphatase type 2/haloperoxidase"/>
    <property type="match status" value="1"/>
</dbReference>
<dbReference type="InterPro" id="IPR043216">
    <property type="entry name" value="PAP-like"/>
</dbReference>
<dbReference type="Pfam" id="PF01569">
    <property type="entry name" value="PAP2"/>
    <property type="match status" value="1"/>
</dbReference>
<evidence type="ECO:0000313" key="10">
    <source>
        <dbReference type="Proteomes" id="UP000780801"/>
    </source>
</evidence>
<dbReference type="PANTHER" id="PTHR10165">
    <property type="entry name" value="LIPID PHOSPHATE PHOSPHATASE"/>
    <property type="match status" value="1"/>
</dbReference>
<feature type="transmembrane region" description="Helical" evidence="7">
    <location>
        <begin position="171"/>
        <end position="189"/>
    </location>
</feature>
<dbReference type="InterPro" id="IPR000326">
    <property type="entry name" value="PAP2/HPO"/>
</dbReference>
<feature type="transmembrane region" description="Helical" evidence="7">
    <location>
        <begin position="65"/>
        <end position="85"/>
    </location>
</feature>
<evidence type="ECO:0000256" key="2">
    <source>
        <dbReference type="ARBA" id="ARBA00008816"/>
    </source>
</evidence>
<dbReference type="CDD" id="cd03390">
    <property type="entry name" value="PAP2_containing_1_like"/>
    <property type="match status" value="1"/>
</dbReference>
<feature type="compositionally biased region" description="Polar residues" evidence="6">
    <location>
        <begin position="305"/>
        <end position="319"/>
    </location>
</feature>
<gene>
    <name evidence="9" type="ORF">BGW38_006654</name>
</gene>
<keyword evidence="4 7" id="KW-1133">Transmembrane helix</keyword>
<dbReference type="AlphaFoldDB" id="A0A9P6KAK6"/>
<dbReference type="SMART" id="SM00014">
    <property type="entry name" value="acidPPc"/>
    <property type="match status" value="1"/>
</dbReference>
<feature type="transmembrane region" description="Helical" evidence="7">
    <location>
        <begin position="231"/>
        <end position="249"/>
    </location>
</feature>
<dbReference type="EMBL" id="JAABOA010004277">
    <property type="protein sequence ID" value="KAF9577868.1"/>
    <property type="molecule type" value="Genomic_DNA"/>
</dbReference>
<sequence length="328" mass="37244">MSLLNYKQFRNPVVRLVCSYLFDWVLCFFLIGLFFLLDRVEPFHREFSVQNIDIMFPFKEETVPLWALGLICTVFPILVIALVALGARRSPYDLHNGLLGLLVSVLLTTIFTQVIKVTVGKHRPDFLSRCQPAENGIPITHDLPLKLWPISVCAQTDKDILKDGMRSFPSGHASTSFAGLFYLSLWLAGKMHVFDRRGYSFKGVIIIAPILAAMLVAISRVEDYRHSAFDVTWGSIIGIVFAIFAYHQYYPSLLNLRSHVPHPPRDFSYLVTDSHGNTNEATQLENVTGIRPNHDLVDETRSEQQPRTLNSFDTNNGYSKSEDPLQRV</sequence>
<dbReference type="GO" id="GO:0006644">
    <property type="term" value="P:phospholipid metabolic process"/>
    <property type="evidence" value="ECO:0007669"/>
    <property type="project" value="InterPro"/>
</dbReference>